<dbReference type="EMBL" id="JAUSWV010000002">
    <property type="protein sequence ID" value="MDQ0581447.1"/>
    <property type="molecule type" value="Genomic_DNA"/>
</dbReference>
<comment type="catalytic activity">
    <reaction evidence="3">
        <text>5-carboxyamino-1-(5-phospho-D-ribosyl)imidazole + H(+) = 5-amino-1-(5-phospho-D-ribosyl)imidazole-4-carboxylate</text>
        <dbReference type="Rhea" id="RHEA:13193"/>
        <dbReference type="ChEBI" id="CHEBI:15378"/>
        <dbReference type="ChEBI" id="CHEBI:58730"/>
        <dbReference type="ChEBI" id="CHEBI:77657"/>
        <dbReference type="EC" id="5.4.99.18"/>
    </reaction>
</comment>
<feature type="domain" description="PurE" evidence="5">
    <location>
        <begin position="22"/>
        <end position="171"/>
    </location>
</feature>
<reference evidence="6 7" key="1">
    <citation type="submission" date="2023-07" db="EMBL/GenBank/DDBJ databases">
        <title>Comparative genomics of wheat-associated soil bacteria to identify genetic determinants of phenazine resistance.</title>
        <authorList>
            <person name="Mouncey N."/>
        </authorList>
    </citation>
    <scope>NUCLEOTIDE SEQUENCE [LARGE SCALE GENOMIC DNA]</scope>
    <source>
        <strain evidence="6 7">B2I6</strain>
    </source>
</reference>
<dbReference type="PANTHER" id="PTHR23046">
    <property type="entry name" value="PHOSPHORIBOSYLAMINOIMIDAZOLE CARBOXYLASE CATALYTIC SUBUNIT"/>
    <property type="match status" value="1"/>
</dbReference>
<accession>A0ABU0NQL8</accession>
<dbReference type="InterPro" id="IPR033747">
    <property type="entry name" value="PurE_ClassI"/>
</dbReference>
<keyword evidence="1 3" id="KW-0658">Purine biosynthesis</keyword>
<feature type="binding site" evidence="3">
    <location>
        <position position="30"/>
    </location>
    <ligand>
        <name>substrate</name>
    </ligand>
</feature>
<dbReference type="SMART" id="SM01001">
    <property type="entry name" value="AIRC"/>
    <property type="match status" value="1"/>
</dbReference>
<feature type="region of interest" description="Disordered" evidence="4">
    <location>
        <begin position="171"/>
        <end position="192"/>
    </location>
</feature>
<dbReference type="PIRSF" id="PIRSF001338">
    <property type="entry name" value="AIR_carboxylase"/>
    <property type="match status" value="1"/>
</dbReference>
<dbReference type="NCBIfam" id="TIGR01162">
    <property type="entry name" value="purE"/>
    <property type="match status" value="1"/>
</dbReference>
<feature type="binding site" evidence="3">
    <location>
        <position position="60"/>
    </location>
    <ligand>
        <name>substrate</name>
    </ligand>
</feature>
<comment type="similarity">
    <text evidence="3">Belongs to the AIR carboxylase family. Class I subfamily.</text>
</comment>
<dbReference type="InterPro" id="IPR024694">
    <property type="entry name" value="PurE_prokaryotes"/>
</dbReference>
<evidence type="ECO:0000259" key="5">
    <source>
        <dbReference type="SMART" id="SM01001"/>
    </source>
</evidence>
<dbReference type="HAMAP" id="MF_01929">
    <property type="entry name" value="PurE_classI"/>
    <property type="match status" value="1"/>
</dbReference>
<evidence type="ECO:0000256" key="4">
    <source>
        <dbReference type="SAM" id="MobiDB-lite"/>
    </source>
</evidence>
<evidence type="ECO:0000256" key="2">
    <source>
        <dbReference type="ARBA" id="ARBA00023235"/>
    </source>
</evidence>
<protein>
    <recommendedName>
        <fullName evidence="3">N5-carboxyaminoimidazole ribonucleotide mutase</fullName>
        <shortName evidence="3">N5-CAIR mutase</shortName>
        <ecNumber evidence="3">5.4.99.18</ecNumber>
    </recommendedName>
    <alternativeName>
        <fullName evidence="3">5-(carboxyamino)imidazole ribonucleotide mutase</fullName>
    </alternativeName>
</protein>
<dbReference type="Gene3D" id="3.40.50.1970">
    <property type="match status" value="1"/>
</dbReference>
<evidence type="ECO:0000313" key="6">
    <source>
        <dbReference type="EMBL" id="MDQ0581447.1"/>
    </source>
</evidence>
<keyword evidence="2 3" id="KW-0413">Isomerase</keyword>
<keyword evidence="7" id="KW-1185">Reference proteome</keyword>
<dbReference type="InterPro" id="IPR000031">
    <property type="entry name" value="PurE_dom"/>
</dbReference>
<dbReference type="GO" id="GO:0034023">
    <property type="term" value="F:5-(carboxyamino)imidazole ribonucleotide mutase activity"/>
    <property type="evidence" value="ECO:0007669"/>
    <property type="project" value="UniProtKB-EC"/>
</dbReference>
<dbReference type="SUPFAM" id="SSF52255">
    <property type="entry name" value="N5-CAIR mutase (phosphoribosylaminoimidazole carboxylase, PurE)"/>
    <property type="match status" value="1"/>
</dbReference>
<evidence type="ECO:0000313" key="7">
    <source>
        <dbReference type="Proteomes" id="UP001230654"/>
    </source>
</evidence>
<comment type="caution">
    <text evidence="6">The sequence shown here is derived from an EMBL/GenBank/DDBJ whole genome shotgun (WGS) entry which is preliminary data.</text>
</comment>
<proteinExistence type="inferred from homology"/>
<evidence type="ECO:0000256" key="1">
    <source>
        <dbReference type="ARBA" id="ARBA00022755"/>
    </source>
</evidence>
<gene>
    <name evidence="3" type="primary">purE</name>
    <name evidence="6" type="ORF">QF030_003625</name>
</gene>
<dbReference type="Pfam" id="PF00731">
    <property type="entry name" value="AIRC"/>
    <property type="match status" value="1"/>
</dbReference>
<dbReference type="PANTHER" id="PTHR23046:SF2">
    <property type="entry name" value="PHOSPHORIBOSYLAMINOIMIDAZOLE CARBOXYLASE"/>
    <property type="match status" value="1"/>
</dbReference>
<comment type="pathway">
    <text evidence="3">Purine metabolism; IMP biosynthesis via de novo pathway; 5-amino-1-(5-phospho-D-ribosyl)imidazole-4-carboxylate from 5-amino-1-(5-phospho-D-ribosyl)imidazole (N5-CAIR route): step 2/2.</text>
</comment>
<organism evidence="6 7">
    <name type="scientific">Streptomyces rishiriensis</name>
    <dbReference type="NCBI Taxonomy" id="68264"/>
    <lineage>
        <taxon>Bacteria</taxon>
        <taxon>Bacillati</taxon>
        <taxon>Actinomycetota</taxon>
        <taxon>Actinomycetes</taxon>
        <taxon>Kitasatosporales</taxon>
        <taxon>Streptomycetaceae</taxon>
        <taxon>Streptomyces</taxon>
    </lineage>
</organism>
<name>A0ABU0NQL8_STRRH</name>
<dbReference type="EC" id="5.4.99.18" evidence="3"/>
<evidence type="ECO:0000256" key="3">
    <source>
        <dbReference type="HAMAP-Rule" id="MF_01929"/>
    </source>
</evidence>
<comment type="function">
    <text evidence="3">Catalyzes the conversion of N5-carboxyaminoimidazole ribonucleotide (N5-CAIR) to 4-carboxy-5-aminoimidazole ribonucleotide (CAIR).</text>
</comment>
<feature type="binding site" evidence="3">
    <location>
        <position position="33"/>
    </location>
    <ligand>
        <name>substrate</name>
    </ligand>
</feature>
<dbReference type="Proteomes" id="UP001230654">
    <property type="component" value="Unassembled WGS sequence"/>
</dbReference>
<sequence length="192" mass="20081">MSSALPSPDLHRATNADAPPLPSVGIVMGSDSDWPVMEAAAQVLDEFEIAYEVDVVSAHRMPREMIAYGEQADGRGLKVIIAGAGGAAHLPGMLASVTPLPVIGVPVPLKYLDGMDSLLSIVQMPAGVPVATVSVGGARNAGLLAARILATHDEELLARMRDFQQELNDQATEKGKRLRAKVEGSSGFGFGK</sequence>